<feature type="non-terminal residue" evidence="1">
    <location>
        <position position="1"/>
    </location>
</feature>
<reference evidence="1" key="1">
    <citation type="journal article" date="2015" name="Nature">
        <title>Complex archaea that bridge the gap between prokaryotes and eukaryotes.</title>
        <authorList>
            <person name="Spang A."/>
            <person name="Saw J.H."/>
            <person name="Jorgensen S.L."/>
            <person name="Zaremba-Niedzwiedzka K."/>
            <person name="Martijn J."/>
            <person name="Lind A.E."/>
            <person name="van Eijk R."/>
            <person name="Schleper C."/>
            <person name="Guy L."/>
            <person name="Ettema T.J."/>
        </authorList>
    </citation>
    <scope>NUCLEOTIDE SEQUENCE</scope>
</reference>
<comment type="caution">
    <text evidence="1">The sequence shown here is derived from an EMBL/GenBank/DDBJ whole genome shotgun (WGS) entry which is preliminary data.</text>
</comment>
<name>A0A0F8X021_9ZZZZ</name>
<dbReference type="EMBL" id="LAZR01061994">
    <property type="protein sequence ID" value="KKK62432.1"/>
    <property type="molecule type" value="Genomic_DNA"/>
</dbReference>
<evidence type="ECO:0000313" key="1">
    <source>
        <dbReference type="EMBL" id="KKK62432.1"/>
    </source>
</evidence>
<gene>
    <name evidence="1" type="ORF">LCGC14_3004370</name>
</gene>
<accession>A0A0F8X021</accession>
<dbReference type="AlphaFoldDB" id="A0A0F8X021"/>
<sequence length="51" mass="5618">QEEELAIDGYAEVTDKYSSFETALRVFVTENGFSVNGDVELPLFDGQGDSK</sequence>
<protein>
    <submittedName>
        <fullName evidence="1">Uncharacterized protein</fullName>
    </submittedName>
</protein>
<organism evidence="1">
    <name type="scientific">marine sediment metagenome</name>
    <dbReference type="NCBI Taxonomy" id="412755"/>
    <lineage>
        <taxon>unclassified sequences</taxon>
        <taxon>metagenomes</taxon>
        <taxon>ecological metagenomes</taxon>
    </lineage>
</organism>
<proteinExistence type="predicted"/>